<gene>
    <name evidence="2" type="ORF">FB556_2200</name>
</gene>
<dbReference type="AlphaFoldDB" id="A0A543AGK2"/>
<keyword evidence="3" id="KW-1185">Reference proteome</keyword>
<evidence type="ECO:0000256" key="1">
    <source>
        <dbReference type="SAM" id="Phobius"/>
    </source>
</evidence>
<name>A0A543AGK2_9MICC</name>
<dbReference type="Proteomes" id="UP000319746">
    <property type="component" value="Unassembled WGS sequence"/>
</dbReference>
<evidence type="ECO:0000313" key="2">
    <source>
        <dbReference type="EMBL" id="TQL71705.1"/>
    </source>
</evidence>
<feature type="transmembrane region" description="Helical" evidence="1">
    <location>
        <begin position="307"/>
        <end position="326"/>
    </location>
</feature>
<keyword evidence="1" id="KW-1133">Transmembrane helix</keyword>
<sequence length="362" mass="39809">MANSNRSHKTVGLMADPGLAEDIAQRVSEDLAMRLRNETDEEWEVENVQEELPLGPDGNVALGDFAPKILERHGWDYVFYLTDLPAFHDKQPILCRTVAHSRGALIVLPALGAIRLPTQVLELVLTLLSTLSGTTEGIDPQAVGRDIQRQGMVQLLPGNSQLVLLRGPLSRCRMLAGMLRGNRPFRLPGAMSGFITAGAASGAFGVFYSSIWDLADAHHPIRLLLIGILSVALLTMWLIYRNGLWTSRKAPETPLDNIATVITVGVGVLVTYLILCIGLFALAIVIVDANYLASQLEHTAGLESYFRLSWLAASLGTLAGALGANFDSDDAIRQATYSRRWHERRKMFDTYKESTEEERSED</sequence>
<feature type="transmembrane region" description="Helical" evidence="1">
    <location>
        <begin position="261"/>
        <end position="287"/>
    </location>
</feature>
<dbReference type="RefSeq" id="WP_141867500.1">
    <property type="nucleotide sequence ID" value="NZ_BAABAN010000001.1"/>
</dbReference>
<proteinExistence type="predicted"/>
<dbReference type="OrthoDB" id="8477132at2"/>
<protein>
    <submittedName>
        <fullName evidence="2">Uncharacterized protein</fullName>
    </submittedName>
</protein>
<keyword evidence="1" id="KW-0472">Membrane</keyword>
<accession>A0A543AGK2</accession>
<dbReference type="EMBL" id="VFOU01000003">
    <property type="protein sequence ID" value="TQL71705.1"/>
    <property type="molecule type" value="Genomic_DNA"/>
</dbReference>
<comment type="caution">
    <text evidence="2">The sequence shown here is derived from an EMBL/GenBank/DDBJ whole genome shotgun (WGS) entry which is preliminary data.</text>
</comment>
<feature type="transmembrane region" description="Helical" evidence="1">
    <location>
        <begin position="187"/>
        <end position="209"/>
    </location>
</feature>
<reference evidence="2 3" key="1">
    <citation type="submission" date="2019-06" db="EMBL/GenBank/DDBJ databases">
        <title>Sequencing the genomes of 1000 actinobacteria strains.</title>
        <authorList>
            <person name="Klenk H.-P."/>
        </authorList>
    </citation>
    <scope>NUCLEOTIDE SEQUENCE [LARGE SCALE GENOMIC DNA]</scope>
    <source>
        <strain evidence="2 3">DSM 24083</strain>
    </source>
</reference>
<keyword evidence="1" id="KW-0812">Transmembrane</keyword>
<feature type="transmembrane region" description="Helical" evidence="1">
    <location>
        <begin position="221"/>
        <end position="240"/>
    </location>
</feature>
<organism evidence="2 3">
    <name type="scientific">Enteractinococcus coprophilus</name>
    <dbReference type="NCBI Taxonomy" id="1027633"/>
    <lineage>
        <taxon>Bacteria</taxon>
        <taxon>Bacillati</taxon>
        <taxon>Actinomycetota</taxon>
        <taxon>Actinomycetes</taxon>
        <taxon>Micrococcales</taxon>
        <taxon>Micrococcaceae</taxon>
    </lineage>
</organism>
<evidence type="ECO:0000313" key="3">
    <source>
        <dbReference type="Proteomes" id="UP000319746"/>
    </source>
</evidence>